<reference evidence="4" key="1">
    <citation type="submission" date="2021-01" db="UniProtKB">
        <authorList>
            <consortium name="EnsemblPlants"/>
        </authorList>
    </citation>
    <scope>IDENTIFICATION</scope>
</reference>
<keyword evidence="5" id="KW-1185">Reference proteome</keyword>
<dbReference type="OMA" id="WEESSHC"/>
<dbReference type="Pfam" id="PF08631">
    <property type="entry name" value="SPO22"/>
    <property type="match status" value="1"/>
</dbReference>
<dbReference type="PANTHER" id="PTHR40375:SF2">
    <property type="entry name" value="SPORULATION-SPECIFIC PROTEIN 22"/>
    <property type="match status" value="1"/>
</dbReference>
<organism evidence="4 5">
    <name type="scientific">Kalanchoe fedtschenkoi</name>
    <name type="common">Lavender scallops</name>
    <name type="synonym">South American air plant</name>
    <dbReference type="NCBI Taxonomy" id="63787"/>
    <lineage>
        <taxon>Eukaryota</taxon>
        <taxon>Viridiplantae</taxon>
        <taxon>Streptophyta</taxon>
        <taxon>Embryophyta</taxon>
        <taxon>Tracheophyta</taxon>
        <taxon>Spermatophyta</taxon>
        <taxon>Magnoliopsida</taxon>
        <taxon>eudicotyledons</taxon>
        <taxon>Gunneridae</taxon>
        <taxon>Pentapetalae</taxon>
        <taxon>Saxifragales</taxon>
        <taxon>Crassulaceae</taxon>
        <taxon>Kalanchoe</taxon>
    </lineage>
</organism>
<dbReference type="Gene3D" id="1.25.40.10">
    <property type="entry name" value="Tetratricopeptide repeat domain"/>
    <property type="match status" value="1"/>
</dbReference>
<feature type="repeat" description="TPR" evidence="3">
    <location>
        <begin position="63"/>
        <end position="96"/>
    </location>
</feature>
<evidence type="ECO:0000256" key="3">
    <source>
        <dbReference type="PROSITE-ProRule" id="PRU00339"/>
    </source>
</evidence>
<evidence type="ECO:0000313" key="5">
    <source>
        <dbReference type="Proteomes" id="UP000594263"/>
    </source>
</evidence>
<name>A0A7N0VHA9_KALFE</name>
<evidence type="ECO:0000256" key="1">
    <source>
        <dbReference type="ARBA" id="ARBA00023254"/>
    </source>
</evidence>
<dbReference type="InterPro" id="IPR013940">
    <property type="entry name" value="Spo22/ZIP4/TEX11"/>
</dbReference>
<dbReference type="PANTHER" id="PTHR40375">
    <property type="entry name" value="SPORULATION-SPECIFIC PROTEIN 22"/>
    <property type="match status" value="1"/>
</dbReference>
<keyword evidence="1" id="KW-0469">Meiosis</keyword>
<dbReference type="InterPro" id="IPR039057">
    <property type="entry name" value="Spo22/ZIP4"/>
</dbReference>
<dbReference type="GO" id="GO:0051321">
    <property type="term" value="P:meiotic cell cycle"/>
    <property type="evidence" value="ECO:0007669"/>
    <property type="project" value="UniProtKB-KW"/>
</dbReference>
<evidence type="ECO:0000313" key="4">
    <source>
        <dbReference type="EnsemblPlants" id="Kaladp0729s0002.1.v1.1.CDS.1"/>
    </source>
</evidence>
<dbReference type="SUPFAM" id="SSF48452">
    <property type="entry name" value="TPR-like"/>
    <property type="match status" value="1"/>
</dbReference>
<sequence>MQLTLYHLWKLSYRLWNACVDLSNTSRNGDLRTAIGTLRHVAADLLFLAGQPPGIPSPATKCASFYYKTGSVWHDLRRFDAALACFEKATDLTSNINTNDPGERRLLLDLHLARSRTAWDLSDLSLSINLLSRAKKFLFGCVDHYKALATQYLLFGKCHLAKHDAGSDPPKDSLKLLNEALELCDKGLAASRTRDEASDLKLLRSKALRFIAAFHLQAEEFDSVLKCIKVQRGEAVGSAAGDDHPSLSVLAVKAWLGLGRYEEAEKELKAMVANKGIPEGIWVSAVEAYFEAAGAAGAQTLKDVFLGLLVRCQVSAAFAVRVVHRIIGDHASSSLEGSDVRAKIVAELVSEERVVGLFAGDSAAKQRTTLHSLLWNW</sequence>
<evidence type="ECO:0000256" key="2">
    <source>
        <dbReference type="ARBA" id="ARBA00031845"/>
    </source>
</evidence>
<dbReference type="InterPro" id="IPR019734">
    <property type="entry name" value="TPR_rpt"/>
</dbReference>
<dbReference type="InterPro" id="IPR011990">
    <property type="entry name" value="TPR-like_helical_dom_sf"/>
</dbReference>
<dbReference type="EnsemblPlants" id="Kaladp0729s0002.1.v1.1">
    <property type="protein sequence ID" value="Kaladp0729s0002.1.v1.1.CDS.1"/>
    <property type="gene ID" value="Kaladp0729s0002.v1.1"/>
</dbReference>
<protein>
    <recommendedName>
        <fullName evidence="2">Protein ZIP4 homolog</fullName>
    </recommendedName>
</protein>
<dbReference type="Gramene" id="Kaladp0729s0002.1.v1.1">
    <property type="protein sequence ID" value="Kaladp0729s0002.1.v1.1.CDS.1"/>
    <property type="gene ID" value="Kaladp0729s0002.v1.1"/>
</dbReference>
<dbReference type="Proteomes" id="UP000594263">
    <property type="component" value="Unplaced"/>
</dbReference>
<dbReference type="GO" id="GO:0090173">
    <property type="term" value="P:regulation of synaptonemal complex assembly"/>
    <property type="evidence" value="ECO:0007669"/>
    <property type="project" value="InterPro"/>
</dbReference>
<accession>A0A7N0VHA9</accession>
<dbReference type="PROSITE" id="PS50005">
    <property type="entry name" value="TPR"/>
    <property type="match status" value="1"/>
</dbReference>
<keyword evidence="3" id="KW-0802">TPR repeat</keyword>
<dbReference type="AlphaFoldDB" id="A0A7N0VHA9"/>
<proteinExistence type="predicted"/>